<protein>
    <recommendedName>
        <fullName evidence="3">RING-type domain-containing protein</fullName>
    </recommendedName>
</protein>
<dbReference type="Gene3D" id="3.30.40.10">
    <property type="entry name" value="Zinc/RING finger domain, C3HC4 (zinc finger)"/>
    <property type="match status" value="1"/>
</dbReference>
<name>A0A443SUY1_9ACAR</name>
<gene>
    <name evidence="1" type="ORF">B4U80_13599</name>
</gene>
<evidence type="ECO:0008006" key="3">
    <source>
        <dbReference type="Google" id="ProtNLM"/>
    </source>
</evidence>
<dbReference type="AlphaFoldDB" id="A0A443SUY1"/>
<reference evidence="1 2" key="1">
    <citation type="journal article" date="2018" name="Gigascience">
        <title>Genomes of trombidid mites reveal novel predicted allergens and laterally-transferred genes associated with secondary metabolism.</title>
        <authorList>
            <person name="Dong X."/>
            <person name="Chaisiri K."/>
            <person name="Xia D."/>
            <person name="Armstrong S.D."/>
            <person name="Fang Y."/>
            <person name="Donnelly M.J."/>
            <person name="Kadowaki T."/>
            <person name="McGarry J.W."/>
            <person name="Darby A.C."/>
            <person name="Makepeace B.L."/>
        </authorList>
    </citation>
    <scope>NUCLEOTIDE SEQUENCE [LARGE SCALE GENOMIC DNA]</scope>
    <source>
        <strain evidence="1">UoL-UT</strain>
    </source>
</reference>
<evidence type="ECO:0000313" key="2">
    <source>
        <dbReference type="Proteomes" id="UP000288716"/>
    </source>
</evidence>
<comment type="caution">
    <text evidence="1">The sequence shown here is derived from an EMBL/GenBank/DDBJ whole genome shotgun (WGS) entry which is preliminary data.</text>
</comment>
<dbReference type="VEuPathDB" id="VectorBase:LDEU000705"/>
<dbReference type="InterPro" id="IPR013083">
    <property type="entry name" value="Znf_RING/FYVE/PHD"/>
</dbReference>
<dbReference type="EMBL" id="NCKV01000198">
    <property type="protein sequence ID" value="RWS31335.1"/>
    <property type="molecule type" value="Genomic_DNA"/>
</dbReference>
<dbReference type="SUPFAM" id="SSF57850">
    <property type="entry name" value="RING/U-box"/>
    <property type="match status" value="1"/>
</dbReference>
<sequence length="91" mass="10725">MPSIELPTTCLLCLRETALLITDNASCINHAFHNHCFNKWLIEEASLNAADINKRCPKCEKPFNYFYDLDEYIFKNMYIFANRLNPSKKKY</sequence>
<evidence type="ECO:0000313" key="1">
    <source>
        <dbReference type="EMBL" id="RWS31335.1"/>
    </source>
</evidence>
<dbReference type="Proteomes" id="UP000288716">
    <property type="component" value="Unassembled WGS sequence"/>
</dbReference>
<proteinExistence type="predicted"/>
<keyword evidence="2" id="KW-1185">Reference proteome</keyword>
<organism evidence="1 2">
    <name type="scientific">Leptotrombidium deliense</name>
    <dbReference type="NCBI Taxonomy" id="299467"/>
    <lineage>
        <taxon>Eukaryota</taxon>
        <taxon>Metazoa</taxon>
        <taxon>Ecdysozoa</taxon>
        <taxon>Arthropoda</taxon>
        <taxon>Chelicerata</taxon>
        <taxon>Arachnida</taxon>
        <taxon>Acari</taxon>
        <taxon>Acariformes</taxon>
        <taxon>Trombidiformes</taxon>
        <taxon>Prostigmata</taxon>
        <taxon>Anystina</taxon>
        <taxon>Parasitengona</taxon>
        <taxon>Trombiculoidea</taxon>
        <taxon>Trombiculidae</taxon>
        <taxon>Leptotrombidium</taxon>
    </lineage>
</organism>
<accession>A0A443SUY1</accession>